<dbReference type="STRING" id="1472767.AOX59_02060"/>
<proteinExistence type="predicted"/>
<reference evidence="1 2" key="1">
    <citation type="submission" date="2016-01" db="EMBL/GenBank/DDBJ databases">
        <title>Complete genome sequence of strain Lentibacillus amyloliquefaciens LAM0015T isolated from saline sediment.</title>
        <authorList>
            <person name="Wang J.-L."/>
            <person name="He M.-X."/>
        </authorList>
    </citation>
    <scope>NUCLEOTIDE SEQUENCE [LARGE SCALE GENOMIC DNA]</scope>
    <source>
        <strain evidence="1 2">LAM0015</strain>
    </source>
</reference>
<evidence type="ECO:0000313" key="2">
    <source>
        <dbReference type="Proteomes" id="UP000050331"/>
    </source>
</evidence>
<evidence type="ECO:0000313" key="1">
    <source>
        <dbReference type="EMBL" id="ALX47490.1"/>
    </source>
</evidence>
<name>A0A0U3W2U3_9BACI</name>
<dbReference type="EMBL" id="CP013862">
    <property type="protein sequence ID" value="ALX47490.1"/>
    <property type="molecule type" value="Genomic_DNA"/>
</dbReference>
<accession>A0A0U3W2U3</accession>
<sequence>MQAINKRDEGKILIEAGYSEAHLISEALTMYRLWLETLHGRNSEEEMQIGALRHTIMNPTVKGMCHGMEGKSR</sequence>
<keyword evidence="2" id="KW-1185">Reference proteome</keyword>
<dbReference type="RefSeq" id="WP_068441139.1">
    <property type="nucleotide sequence ID" value="NZ_CP013862.1"/>
</dbReference>
<dbReference type="KEGG" id="lao:AOX59_02060"/>
<dbReference type="Proteomes" id="UP000050331">
    <property type="component" value="Chromosome"/>
</dbReference>
<dbReference type="OrthoDB" id="2970561at2"/>
<dbReference type="AlphaFoldDB" id="A0A0U3W2U3"/>
<gene>
    <name evidence="1" type="ORF">AOX59_02060</name>
</gene>
<organism evidence="1 2">
    <name type="scientific">Lentibacillus amyloliquefaciens</name>
    <dbReference type="NCBI Taxonomy" id="1472767"/>
    <lineage>
        <taxon>Bacteria</taxon>
        <taxon>Bacillati</taxon>
        <taxon>Bacillota</taxon>
        <taxon>Bacilli</taxon>
        <taxon>Bacillales</taxon>
        <taxon>Bacillaceae</taxon>
        <taxon>Lentibacillus</taxon>
    </lineage>
</organism>
<protein>
    <submittedName>
        <fullName evidence="1">Uncharacterized protein</fullName>
    </submittedName>
</protein>